<sequence length="585" mass="64809">MYSVNQKYIDKISSDDTKDFTFKLNVKLNKDATTLITLTPADVESDSLKLSRQATSNSYFTLGGVCSSKLTMSLTPSGVDRLLEAGLLRKDICFEYNEWLKVDDINQSDLDYSINTDGSENLTGKVKNGYFYVSNVENSDYSCNLELYDSMLAFSTDISYNDGIILTQGYRNILDLFTLFCKSCSTDLYKLTVASDIESRIYNKDVLFSIGNDGSVDSYRNALGYLSILAGGFVIINRNGELDLVNYNNTLVASLDENRVYDYSMGEVEYEVNEISTSVAGFDYSVKNKTSASENLIKLFFSENPFLRGIQPADSKELDKVVTRCINNMLLSCQGIKFDGGDFEIDHRPELDLGDCIKFTKAYVDNKTKNILTKSYNNVILCNIESSFNTFDSMSCNKYDLESAYGNKSSSSFKTSTGGSSALVSSYYTQFLTKDVSVGAGKEVKLFNSLILLNSGIGAMASFVAVCNITGVGNIQFNIVYDNVAHPIKPRYTLHNEGYFTASFDIGLDPVEEDMQHSLNIYVKSLDTATLDIATLDAELIINASGVKASEPKWTGRYELTDEVALISLPNVINVLGFNSVINKE</sequence>
<dbReference type="EMBL" id="BK014993">
    <property type="protein sequence ID" value="DAD86061.1"/>
    <property type="molecule type" value="Genomic_DNA"/>
</dbReference>
<name>A0A8S5MUJ9_9CAUD</name>
<evidence type="ECO:0000313" key="1">
    <source>
        <dbReference type="EMBL" id="DAD86061.1"/>
    </source>
</evidence>
<proteinExistence type="predicted"/>
<reference evidence="1" key="1">
    <citation type="journal article" date="2021" name="Proc. Natl. Acad. Sci. U.S.A.">
        <title>A Catalog of Tens of Thousands of Viruses from Human Metagenomes Reveals Hidden Associations with Chronic Diseases.</title>
        <authorList>
            <person name="Tisza M.J."/>
            <person name="Buck C.B."/>
        </authorList>
    </citation>
    <scope>NUCLEOTIDE SEQUENCE</scope>
    <source>
        <strain evidence="1">CtoSr5</strain>
    </source>
</reference>
<organism evidence="1">
    <name type="scientific">Siphoviridae sp. ctoSr5</name>
    <dbReference type="NCBI Taxonomy" id="2826460"/>
    <lineage>
        <taxon>Viruses</taxon>
        <taxon>Duplodnaviria</taxon>
        <taxon>Heunggongvirae</taxon>
        <taxon>Uroviricota</taxon>
        <taxon>Caudoviricetes</taxon>
    </lineage>
</organism>
<protein>
    <submittedName>
        <fullName evidence="1">Uncharacterized protein</fullName>
    </submittedName>
</protein>
<accession>A0A8S5MUJ9</accession>